<gene>
    <name evidence="2" type="ORF">TELCIR_25612</name>
</gene>
<organism evidence="2 3">
    <name type="scientific">Teladorsagia circumcincta</name>
    <name type="common">Brown stomach worm</name>
    <name type="synonym">Ostertagia circumcincta</name>
    <dbReference type="NCBI Taxonomy" id="45464"/>
    <lineage>
        <taxon>Eukaryota</taxon>
        <taxon>Metazoa</taxon>
        <taxon>Ecdysozoa</taxon>
        <taxon>Nematoda</taxon>
        <taxon>Chromadorea</taxon>
        <taxon>Rhabditida</taxon>
        <taxon>Rhabditina</taxon>
        <taxon>Rhabditomorpha</taxon>
        <taxon>Strongyloidea</taxon>
        <taxon>Trichostrongylidae</taxon>
        <taxon>Teladorsagia</taxon>
    </lineage>
</organism>
<keyword evidence="3" id="KW-1185">Reference proteome</keyword>
<name>A0A2G9T6R4_TELCI</name>
<protein>
    <submittedName>
        <fullName evidence="2">Uncharacterized protein</fullName>
    </submittedName>
</protein>
<evidence type="ECO:0000256" key="1">
    <source>
        <dbReference type="SAM" id="MobiDB-lite"/>
    </source>
</evidence>
<feature type="compositionally biased region" description="Basic residues" evidence="1">
    <location>
        <begin position="22"/>
        <end position="43"/>
    </location>
</feature>
<dbReference type="Proteomes" id="UP000230423">
    <property type="component" value="Unassembled WGS sequence"/>
</dbReference>
<evidence type="ECO:0000313" key="2">
    <source>
        <dbReference type="EMBL" id="PIO53070.1"/>
    </source>
</evidence>
<proteinExistence type="predicted"/>
<evidence type="ECO:0000313" key="3">
    <source>
        <dbReference type="Proteomes" id="UP000230423"/>
    </source>
</evidence>
<accession>A0A2G9T6R4</accession>
<dbReference type="OrthoDB" id="10625218at2759"/>
<reference evidence="2 3" key="1">
    <citation type="submission" date="2015-09" db="EMBL/GenBank/DDBJ databases">
        <title>Draft genome of the parasitic nematode Teladorsagia circumcincta isolate WARC Sus (inbred).</title>
        <authorList>
            <person name="Mitreva M."/>
        </authorList>
    </citation>
    <scope>NUCLEOTIDE SEQUENCE [LARGE SCALE GENOMIC DNA]</scope>
    <source>
        <strain evidence="2 3">S</strain>
    </source>
</reference>
<feature type="non-terminal residue" evidence="2">
    <location>
        <position position="95"/>
    </location>
</feature>
<dbReference type="AlphaFoldDB" id="A0A2G9T6R4"/>
<sequence>MARDVDRARALLAFSKSFKKVRRARTAAPRRRRRRRAKFKRSKSCPELRDITKSVPTRQRSISVQYDAAQGTSRQRHQPKPKVLLTDVYRNRRFL</sequence>
<dbReference type="EMBL" id="KZ420071">
    <property type="protein sequence ID" value="PIO53070.1"/>
    <property type="molecule type" value="Genomic_DNA"/>
</dbReference>
<feature type="region of interest" description="Disordered" evidence="1">
    <location>
        <begin position="22"/>
        <end position="80"/>
    </location>
</feature>
<feature type="compositionally biased region" description="Polar residues" evidence="1">
    <location>
        <begin position="54"/>
        <end position="64"/>
    </location>
</feature>